<evidence type="ECO:0000256" key="1">
    <source>
        <dbReference type="SAM" id="MobiDB-lite"/>
    </source>
</evidence>
<evidence type="ECO:0000259" key="2">
    <source>
        <dbReference type="Pfam" id="PF13556"/>
    </source>
</evidence>
<feature type="compositionally biased region" description="Gly residues" evidence="1">
    <location>
        <begin position="405"/>
        <end position="420"/>
    </location>
</feature>
<name>A0ABT6ZRD1_9ACTN</name>
<accession>A0ABT6ZRD1</accession>
<dbReference type="PANTHER" id="PTHR33744">
    <property type="entry name" value="CARBOHYDRATE DIACID REGULATOR"/>
    <property type="match status" value="1"/>
</dbReference>
<dbReference type="EMBL" id="JANCPR020000004">
    <property type="protein sequence ID" value="MDJ1131334.1"/>
    <property type="molecule type" value="Genomic_DNA"/>
</dbReference>
<comment type="caution">
    <text evidence="3">The sequence shown here is derived from an EMBL/GenBank/DDBJ whole genome shotgun (WGS) entry which is preliminary data.</text>
</comment>
<protein>
    <submittedName>
        <fullName evidence="3">Helix-turn-helix domain-containing protein</fullName>
    </submittedName>
</protein>
<dbReference type="Pfam" id="PF13556">
    <property type="entry name" value="HTH_30"/>
    <property type="match status" value="1"/>
</dbReference>
<feature type="compositionally biased region" description="Gly residues" evidence="1">
    <location>
        <begin position="308"/>
        <end position="318"/>
    </location>
</feature>
<proteinExistence type="predicted"/>
<dbReference type="Proteomes" id="UP001214441">
    <property type="component" value="Unassembled WGS sequence"/>
</dbReference>
<evidence type="ECO:0000313" key="3">
    <source>
        <dbReference type="EMBL" id="MDJ1131334.1"/>
    </source>
</evidence>
<evidence type="ECO:0000313" key="4">
    <source>
        <dbReference type="Proteomes" id="UP001214441"/>
    </source>
</evidence>
<dbReference type="Gene3D" id="1.10.10.2840">
    <property type="entry name" value="PucR C-terminal helix-turn-helix domain"/>
    <property type="match status" value="1"/>
</dbReference>
<dbReference type="InterPro" id="IPR051448">
    <property type="entry name" value="CdaR-like_regulators"/>
</dbReference>
<dbReference type="PANTHER" id="PTHR33744:SF17">
    <property type="entry name" value="CONSERVED PROTEIN"/>
    <property type="match status" value="1"/>
</dbReference>
<feature type="domain" description="PucR C-terminal helix-turn-helix" evidence="2">
    <location>
        <begin position="524"/>
        <end position="581"/>
    </location>
</feature>
<reference evidence="3 4" key="1">
    <citation type="submission" date="2023-05" db="EMBL/GenBank/DDBJ databases">
        <title>Streptantibioticus silvisoli sp. nov., acidotolerant actinomycetes 1 from pine litter.</title>
        <authorList>
            <person name="Swiecimska M."/>
            <person name="Golinska P."/>
            <person name="Sangal V."/>
            <person name="Wachnowicz B."/>
            <person name="Goodfellow M."/>
        </authorList>
    </citation>
    <scope>NUCLEOTIDE SEQUENCE [LARGE SCALE GENOMIC DNA]</scope>
    <source>
        <strain evidence="3 4">DSM 42109</strain>
    </source>
</reference>
<dbReference type="RefSeq" id="WP_274039161.1">
    <property type="nucleotide sequence ID" value="NZ_JANCPR020000004.1"/>
</dbReference>
<gene>
    <name evidence="3" type="ORF">NMN56_005070</name>
</gene>
<feature type="region of interest" description="Disordered" evidence="1">
    <location>
        <begin position="275"/>
        <end position="320"/>
    </location>
</feature>
<dbReference type="InterPro" id="IPR025736">
    <property type="entry name" value="PucR_C-HTH_dom"/>
</dbReference>
<keyword evidence="4" id="KW-1185">Reference proteome</keyword>
<dbReference type="InterPro" id="IPR042070">
    <property type="entry name" value="PucR_C-HTH_sf"/>
</dbReference>
<feature type="region of interest" description="Disordered" evidence="1">
    <location>
        <begin position="402"/>
        <end position="425"/>
    </location>
</feature>
<organism evidence="3 4">
    <name type="scientific">Streptomyces iconiensis</name>
    <dbReference type="NCBI Taxonomy" id="1384038"/>
    <lineage>
        <taxon>Bacteria</taxon>
        <taxon>Bacillati</taxon>
        <taxon>Actinomycetota</taxon>
        <taxon>Actinomycetes</taxon>
        <taxon>Kitasatosporales</taxon>
        <taxon>Streptomycetaceae</taxon>
        <taxon>Streptomyces</taxon>
    </lineage>
</organism>
<sequence>MNGSPAPSPGGPALTVAELVERGPLPGVRMYGAAGRTAEVRSVRIVDRLEALDSLRPHTAVVLTGQVAETGWAVEMALRTAWEHAAACVVVADSAAQPVSAGALADRFGLPLLLIDEGGDALDAAVRIASAVAQPDAGRTALLAAAARRVAAAGAHAGRVLGALHEVLPATSVALTSTAGDLLAGRRTALEEEGGGRAGCPVRLEVPGPAGEVLGVLVARTRARTEGWSGTVEEVLRLAVAPLTAWAASRRLADERTGSRSALLLRQLLAAQAGFGEGSGPSQDSHGTARYGTGDGTGAGPCHTDGTGSSGGTGGTGGSTAPEGLLAEVAALGLPVRGPFVVYVLRPVGGRPEPGAGAALRALWARTGMRVPLVAYGERGEHTGDTATAWATWETVPDAHRAGHGDTGYGDTGHGGSGHGDTGEERAKDWGAERLGRALDALGARLPGAGGVAGPVTGMAQLGQALAEADAAAGFAAASGPGTVVRADRMGAARLLSAVPDEELRGPARVVLAPLLAADKDGSLLRTLAVVLDAGAAPTAAAGVLGVHRNTVAARLERIRSLGFDPDDPRQRLALHLACRVLLGAEQG</sequence>